<dbReference type="AlphaFoldDB" id="A0AAV1UHJ5"/>
<organism evidence="2 3">
    <name type="scientific">Peronospora matthiolae</name>
    <dbReference type="NCBI Taxonomy" id="2874970"/>
    <lineage>
        <taxon>Eukaryota</taxon>
        <taxon>Sar</taxon>
        <taxon>Stramenopiles</taxon>
        <taxon>Oomycota</taxon>
        <taxon>Peronosporomycetes</taxon>
        <taxon>Peronosporales</taxon>
        <taxon>Peronosporaceae</taxon>
        <taxon>Peronospora</taxon>
    </lineage>
</organism>
<comment type="caution">
    <text evidence="2">The sequence shown here is derived from an EMBL/GenBank/DDBJ whole genome shotgun (WGS) entry which is preliminary data.</text>
</comment>
<proteinExistence type="predicted"/>
<evidence type="ECO:0000313" key="3">
    <source>
        <dbReference type="Proteomes" id="UP001162060"/>
    </source>
</evidence>
<dbReference type="EMBL" id="CAKLBY020000195">
    <property type="protein sequence ID" value="CAK7933860.1"/>
    <property type="molecule type" value="Genomic_DNA"/>
</dbReference>
<protein>
    <submittedName>
        <fullName evidence="2">Uncharacterized protein</fullName>
    </submittedName>
</protein>
<evidence type="ECO:0000313" key="2">
    <source>
        <dbReference type="EMBL" id="CAK7933860.1"/>
    </source>
</evidence>
<feature type="region of interest" description="Disordered" evidence="1">
    <location>
        <begin position="1"/>
        <end position="28"/>
    </location>
</feature>
<feature type="compositionally biased region" description="Polar residues" evidence="1">
    <location>
        <begin position="1"/>
        <end position="12"/>
    </location>
</feature>
<gene>
    <name evidence="2" type="ORF">PM001_LOCUS19010</name>
</gene>
<dbReference type="Proteomes" id="UP001162060">
    <property type="component" value="Unassembled WGS sequence"/>
</dbReference>
<evidence type="ECO:0000256" key="1">
    <source>
        <dbReference type="SAM" id="MobiDB-lite"/>
    </source>
</evidence>
<reference evidence="2" key="1">
    <citation type="submission" date="2024-01" db="EMBL/GenBank/DDBJ databases">
        <authorList>
            <person name="Webb A."/>
        </authorList>
    </citation>
    <scope>NUCLEOTIDE SEQUENCE</scope>
    <source>
        <strain evidence="2">Pm1</strain>
    </source>
</reference>
<name>A0AAV1UHJ5_9STRA</name>
<accession>A0AAV1UHJ5</accession>
<sequence>MDTGDVVSTTGTAVYHHPGTKNETRPTALDDPAAMRYIQCLRRTNPCDVWSLTRRTVVLTKEAAGACQEFQDET</sequence>